<gene>
    <name evidence="6" type="ORF">A2Z10_03695</name>
</gene>
<keyword evidence="3" id="KW-0346">Stress response</keyword>
<evidence type="ECO:0000256" key="4">
    <source>
        <dbReference type="ARBA" id="ARBA00023163"/>
    </source>
</evidence>
<dbReference type="Pfam" id="PF01628">
    <property type="entry name" value="HrcA"/>
    <property type="match status" value="1"/>
</dbReference>
<evidence type="ECO:0000313" key="6">
    <source>
        <dbReference type="EMBL" id="OGD23670.1"/>
    </source>
</evidence>
<dbReference type="PANTHER" id="PTHR34824">
    <property type="entry name" value="HEAT-INDUCIBLE TRANSCRIPTION REPRESSOR HRCA"/>
    <property type="match status" value="1"/>
</dbReference>
<dbReference type="InterPro" id="IPR036390">
    <property type="entry name" value="WH_DNA-bd_sf"/>
</dbReference>
<dbReference type="InterPro" id="IPR002571">
    <property type="entry name" value="HrcA"/>
</dbReference>
<sequence>MVSERQKAILFAVIDEHIKGAEPISSHMVCETFDFGVSPATMRNEFAKLEEEGYLYQPHTSAGRVPTDKGYRLFVNALLADRANNNRKMREAFQRITDVQQEAYAVFSEFAKIAASFSGNTAFSGSLGTHAFFKSGMHEALRQPELADSLFRERFGDAVDSFDENLGSFFDTLDRNGVSVFIGKENPIAKAKDFSMLVSRFRTSSNEGIVVIFGPKRMDYRKGLDVLNALHNLLE</sequence>
<organism evidence="6 7">
    <name type="scientific">Candidatus Azambacteria bacterium RBG_16_47_10</name>
    <dbReference type="NCBI Taxonomy" id="1797292"/>
    <lineage>
        <taxon>Bacteria</taxon>
        <taxon>Candidatus Azamiibacteriota</taxon>
    </lineage>
</organism>
<dbReference type="Gene3D" id="3.30.450.40">
    <property type="match status" value="1"/>
</dbReference>
<dbReference type="PANTHER" id="PTHR34824:SF1">
    <property type="entry name" value="HEAT-INDUCIBLE TRANSCRIPTION REPRESSOR HRCA"/>
    <property type="match status" value="1"/>
</dbReference>
<evidence type="ECO:0000256" key="3">
    <source>
        <dbReference type="ARBA" id="ARBA00023016"/>
    </source>
</evidence>
<dbReference type="SUPFAM" id="SSF55781">
    <property type="entry name" value="GAF domain-like"/>
    <property type="match status" value="1"/>
</dbReference>
<keyword evidence="4" id="KW-0804">Transcription</keyword>
<keyword evidence="2" id="KW-0805">Transcription regulation</keyword>
<keyword evidence="1" id="KW-0678">Repressor</keyword>
<evidence type="ECO:0000256" key="1">
    <source>
        <dbReference type="ARBA" id="ARBA00022491"/>
    </source>
</evidence>
<evidence type="ECO:0000313" key="7">
    <source>
        <dbReference type="Proteomes" id="UP000176639"/>
    </source>
</evidence>
<dbReference type="EMBL" id="MEYI01000032">
    <property type="protein sequence ID" value="OGD23670.1"/>
    <property type="molecule type" value="Genomic_DNA"/>
</dbReference>
<accession>A0A1F5AZ51</accession>
<dbReference type="InterPro" id="IPR036388">
    <property type="entry name" value="WH-like_DNA-bd_sf"/>
</dbReference>
<name>A0A1F5AZ51_9BACT</name>
<dbReference type="GO" id="GO:0003677">
    <property type="term" value="F:DNA binding"/>
    <property type="evidence" value="ECO:0007669"/>
    <property type="project" value="InterPro"/>
</dbReference>
<proteinExistence type="predicted"/>
<dbReference type="GO" id="GO:0045892">
    <property type="term" value="P:negative regulation of DNA-templated transcription"/>
    <property type="evidence" value="ECO:0007669"/>
    <property type="project" value="TreeGrafter"/>
</dbReference>
<dbReference type="Proteomes" id="UP000176639">
    <property type="component" value="Unassembled WGS sequence"/>
</dbReference>
<reference evidence="6 7" key="1">
    <citation type="journal article" date="2016" name="Nat. Commun.">
        <title>Thousands of microbial genomes shed light on interconnected biogeochemical processes in an aquifer system.</title>
        <authorList>
            <person name="Anantharaman K."/>
            <person name="Brown C.T."/>
            <person name="Hug L.A."/>
            <person name="Sharon I."/>
            <person name="Castelle C.J."/>
            <person name="Probst A.J."/>
            <person name="Thomas B.C."/>
            <person name="Singh A."/>
            <person name="Wilkins M.J."/>
            <person name="Karaoz U."/>
            <person name="Brodie E.L."/>
            <person name="Williams K.H."/>
            <person name="Hubbard S.S."/>
            <person name="Banfield J.F."/>
        </authorList>
    </citation>
    <scope>NUCLEOTIDE SEQUENCE [LARGE SCALE GENOMIC DNA]</scope>
</reference>
<evidence type="ECO:0000259" key="5">
    <source>
        <dbReference type="Pfam" id="PF01628"/>
    </source>
</evidence>
<comment type="caution">
    <text evidence="6">The sequence shown here is derived from an EMBL/GenBank/DDBJ whole genome shotgun (WGS) entry which is preliminary data.</text>
</comment>
<dbReference type="AlphaFoldDB" id="A0A1F5AZ51"/>
<dbReference type="InterPro" id="IPR029016">
    <property type="entry name" value="GAF-like_dom_sf"/>
</dbReference>
<protein>
    <recommendedName>
        <fullName evidence="5">Heat-inducible transcription repressor HrcA C-terminal domain-containing protein</fullName>
    </recommendedName>
</protein>
<dbReference type="InterPro" id="IPR021153">
    <property type="entry name" value="HrcA_C"/>
</dbReference>
<feature type="domain" description="Heat-inducible transcription repressor HrcA C-terminal" evidence="5">
    <location>
        <begin position="87"/>
        <end position="222"/>
    </location>
</feature>
<evidence type="ECO:0000256" key="2">
    <source>
        <dbReference type="ARBA" id="ARBA00023015"/>
    </source>
</evidence>
<dbReference type="SUPFAM" id="SSF46785">
    <property type="entry name" value="Winged helix' DNA-binding domain"/>
    <property type="match status" value="1"/>
</dbReference>
<dbReference type="Gene3D" id="1.10.10.10">
    <property type="entry name" value="Winged helix-like DNA-binding domain superfamily/Winged helix DNA-binding domain"/>
    <property type="match status" value="1"/>
</dbReference>